<dbReference type="EC" id="1.-.-.-" evidence="7"/>
<comment type="cofactor">
    <cofactor evidence="8">
        <name>FMN</name>
        <dbReference type="ChEBI" id="CHEBI:58210"/>
    </cofactor>
    <text evidence="8">Binds 1 FMN per subunit.</text>
</comment>
<dbReference type="Gene3D" id="3.40.109.10">
    <property type="entry name" value="NADH Oxidase"/>
    <property type="match status" value="1"/>
</dbReference>
<accession>A0A841RTQ8</accession>
<dbReference type="PIRSF" id="PIRSF000232">
    <property type="entry name" value="YdjA"/>
    <property type="match status" value="1"/>
</dbReference>
<dbReference type="InterPro" id="IPR000415">
    <property type="entry name" value="Nitroreductase-like"/>
</dbReference>
<proteinExistence type="inferred from homology"/>
<sequence length="187" mass="21495">MDLTSIMKNRRSVSVYSDKPVSPSLIEEFLETAVYVPNHKLTEPWRFVFITDESKEKLAEINRKIAVEKNKVTDPEQAKVVSDTGYEKIKSIPFIMFVINKLHEDEKLREEDYAATSCVIQNLSLLAEEEGMSVFWKTGKLSDCEETRQLIGLKDDERIVGMLYIGYPSKVVKGVPRESAKNRIKYI</sequence>
<evidence type="ECO:0000313" key="10">
    <source>
        <dbReference type="EMBL" id="MBB6514324.1"/>
    </source>
</evidence>
<comment type="similarity">
    <text evidence="1 7">Belongs to the nitroreductase family.</text>
</comment>
<keyword evidence="5 7" id="KW-0560">Oxidoreductase</keyword>
<dbReference type="InterPro" id="IPR029479">
    <property type="entry name" value="Nitroreductase"/>
</dbReference>
<dbReference type="CDD" id="cd02135">
    <property type="entry name" value="YdjA-like"/>
    <property type="match status" value="1"/>
</dbReference>
<dbReference type="SUPFAM" id="SSF55469">
    <property type="entry name" value="FMN-dependent nitroreductase-like"/>
    <property type="match status" value="1"/>
</dbReference>
<evidence type="ECO:0000256" key="6">
    <source>
        <dbReference type="ARBA" id="ARBA00023027"/>
    </source>
</evidence>
<keyword evidence="6 7" id="KW-0520">NAD</keyword>
<comment type="caution">
    <text evidence="10">The sequence shown here is derived from an EMBL/GenBank/DDBJ whole genome shotgun (WGS) entry which is preliminary data.</text>
</comment>
<keyword evidence="3 7" id="KW-0288">FMN</keyword>
<protein>
    <recommendedName>
        <fullName evidence="7">Putative NAD(P)H nitroreductase</fullName>
        <ecNumber evidence="7">1.-.-.-</ecNumber>
    </recommendedName>
</protein>
<keyword evidence="11" id="KW-1185">Reference proteome</keyword>
<evidence type="ECO:0000256" key="8">
    <source>
        <dbReference type="PIRSR" id="PIRSR000232-1"/>
    </source>
</evidence>
<evidence type="ECO:0000256" key="5">
    <source>
        <dbReference type="ARBA" id="ARBA00023002"/>
    </source>
</evidence>
<dbReference type="RefSeq" id="WP_184251132.1">
    <property type="nucleotide sequence ID" value="NZ_BAAACU010000024.1"/>
</dbReference>
<dbReference type="PANTHER" id="PTHR43821:SF1">
    <property type="entry name" value="NAD(P)H NITROREDUCTASE YDJA-RELATED"/>
    <property type="match status" value="1"/>
</dbReference>
<feature type="binding site" description="in other chain" evidence="8">
    <location>
        <begin position="10"/>
        <end position="12"/>
    </location>
    <ligand>
        <name>FMN</name>
        <dbReference type="ChEBI" id="CHEBI:58210"/>
        <note>ligand shared between dimeric partners</note>
    </ligand>
</feature>
<evidence type="ECO:0000256" key="2">
    <source>
        <dbReference type="ARBA" id="ARBA00022630"/>
    </source>
</evidence>
<organism evidence="10 11">
    <name type="scientific">Gracilibacillus halotolerans</name>
    <dbReference type="NCBI Taxonomy" id="74386"/>
    <lineage>
        <taxon>Bacteria</taxon>
        <taxon>Bacillati</taxon>
        <taxon>Bacillota</taxon>
        <taxon>Bacilli</taxon>
        <taxon>Bacillales</taxon>
        <taxon>Bacillaceae</taxon>
        <taxon>Gracilibacillus</taxon>
    </lineage>
</organism>
<dbReference type="GO" id="GO:0016491">
    <property type="term" value="F:oxidoreductase activity"/>
    <property type="evidence" value="ECO:0007669"/>
    <property type="project" value="UniProtKB-UniRule"/>
</dbReference>
<feature type="binding site" evidence="8">
    <location>
        <position position="39"/>
    </location>
    <ligand>
        <name>FMN</name>
        <dbReference type="ChEBI" id="CHEBI:58210"/>
        <note>ligand shared between dimeric partners</note>
    </ligand>
</feature>
<dbReference type="InterPro" id="IPR052530">
    <property type="entry name" value="NAD(P)H_nitroreductase"/>
</dbReference>
<keyword evidence="2 7" id="KW-0285">Flavoprotein</keyword>
<dbReference type="AlphaFoldDB" id="A0A841RTQ8"/>
<dbReference type="Proteomes" id="UP000572212">
    <property type="component" value="Unassembled WGS sequence"/>
</dbReference>
<reference evidence="10 11" key="1">
    <citation type="submission" date="2020-08" db="EMBL/GenBank/DDBJ databases">
        <title>Genomic Encyclopedia of Type Strains, Phase IV (KMG-IV): sequencing the most valuable type-strain genomes for metagenomic binning, comparative biology and taxonomic classification.</title>
        <authorList>
            <person name="Goeker M."/>
        </authorList>
    </citation>
    <scope>NUCLEOTIDE SEQUENCE [LARGE SCALE GENOMIC DNA]</scope>
    <source>
        <strain evidence="10 11">DSM 11805</strain>
    </source>
</reference>
<feature type="binding site" description="in other chain" evidence="8">
    <location>
        <begin position="136"/>
        <end position="138"/>
    </location>
    <ligand>
        <name>FMN</name>
        <dbReference type="ChEBI" id="CHEBI:58210"/>
        <note>ligand shared between dimeric partners</note>
    </ligand>
</feature>
<dbReference type="PANTHER" id="PTHR43821">
    <property type="entry name" value="NAD(P)H NITROREDUCTASE YDJA-RELATED"/>
    <property type="match status" value="1"/>
</dbReference>
<dbReference type="InterPro" id="IPR026021">
    <property type="entry name" value="YdjA-like"/>
</dbReference>
<dbReference type="EMBL" id="JACHON010000031">
    <property type="protein sequence ID" value="MBB6514324.1"/>
    <property type="molecule type" value="Genomic_DNA"/>
</dbReference>
<evidence type="ECO:0000256" key="1">
    <source>
        <dbReference type="ARBA" id="ARBA00007118"/>
    </source>
</evidence>
<evidence type="ECO:0000313" key="11">
    <source>
        <dbReference type="Proteomes" id="UP000572212"/>
    </source>
</evidence>
<evidence type="ECO:0000259" key="9">
    <source>
        <dbReference type="Pfam" id="PF00881"/>
    </source>
</evidence>
<keyword evidence="4 7" id="KW-0521">NADP</keyword>
<dbReference type="Pfam" id="PF00881">
    <property type="entry name" value="Nitroreductase"/>
    <property type="match status" value="1"/>
</dbReference>
<evidence type="ECO:0000256" key="4">
    <source>
        <dbReference type="ARBA" id="ARBA00022857"/>
    </source>
</evidence>
<name>A0A841RTQ8_9BACI</name>
<evidence type="ECO:0000256" key="3">
    <source>
        <dbReference type="ARBA" id="ARBA00022643"/>
    </source>
</evidence>
<gene>
    <name evidence="10" type="ORF">GGQ92_003148</name>
</gene>
<evidence type="ECO:0000256" key="7">
    <source>
        <dbReference type="PIRNR" id="PIRNR000232"/>
    </source>
</evidence>
<feature type="domain" description="Nitroreductase" evidence="9">
    <location>
        <begin position="8"/>
        <end position="167"/>
    </location>
</feature>